<dbReference type="Pfam" id="PF13620">
    <property type="entry name" value="CarboxypepD_reg"/>
    <property type="match status" value="1"/>
</dbReference>
<dbReference type="GO" id="GO:0008270">
    <property type="term" value="F:zinc ion binding"/>
    <property type="evidence" value="ECO:0007669"/>
    <property type="project" value="InterPro"/>
</dbReference>
<evidence type="ECO:0000256" key="3">
    <source>
        <dbReference type="ARBA" id="ARBA00022645"/>
    </source>
</evidence>
<feature type="active site" description="Proton donor/acceptor" evidence="9">
    <location>
        <position position="291"/>
    </location>
</feature>
<dbReference type="PRINTS" id="PR00765">
    <property type="entry name" value="CRBOXYPTASEA"/>
</dbReference>
<dbReference type="PROSITE" id="PS52035">
    <property type="entry name" value="PEPTIDASE_M14"/>
    <property type="match status" value="1"/>
</dbReference>
<evidence type="ECO:0000259" key="11">
    <source>
        <dbReference type="PROSITE" id="PS52035"/>
    </source>
</evidence>
<dbReference type="PANTHER" id="PTHR11532:SF84">
    <property type="entry name" value="CARBOXYPEPTIDASE M"/>
    <property type="match status" value="1"/>
</dbReference>
<sequence length="439" mass="49239">MPPVKCIHLLVQMVLFGALVLFVAVSHVSALDFSYHDEYRLGRVLRNLSTVYPNMTRLYSIGKSVRGRELWVLAIGKYAVKPALLVPNVKYIANMHGNEVVGRELLLHLADHYLSTYQSNETIRTFLDTTTVHLLPSMNPDGFSKSQVNDCEGITGRNNAYDYDLNRNFPDKNYRGRQPALQQETSLVMQWINATHFLLSANLHGGAMVVNYPFDASLGEHRPRYVPSPDDDVYRHISLIYSRSHANMFEGKSCADTFPDGITNGASWYPVLGGMQDYMYQYGSGYEVLVELSCCKYPNASELKKFWLHNRDALVNFLLAAHMGVKGLILGQASDSKLSFQPLEGAVVVVKGREGIQFSSTSQGEYYKLLLPGDYVLVVSHPEYRTESTSFTVQDGQVTRLDVRLFLNATSVSDNSSAAVTQTWLHCGSLLIISVLWRL</sequence>
<reference evidence="12 13" key="1">
    <citation type="submission" date="2024-04" db="EMBL/GenBank/DDBJ databases">
        <authorList>
            <consortium name="Genoscope - CEA"/>
            <person name="William W."/>
        </authorList>
    </citation>
    <scope>NUCLEOTIDE SEQUENCE [LARGE SCALE GENOMIC DNA]</scope>
</reference>
<dbReference type="Gene3D" id="2.60.40.1120">
    <property type="entry name" value="Carboxypeptidase-like, regulatory domain"/>
    <property type="match status" value="1"/>
</dbReference>
<dbReference type="EMBL" id="CAXITT010000543">
    <property type="protein sequence ID" value="CAL1543361.1"/>
    <property type="molecule type" value="Genomic_DNA"/>
</dbReference>
<evidence type="ECO:0000256" key="8">
    <source>
        <dbReference type="ARBA" id="ARBA00023180"/>
    </source>
</evidence>
<dbReference type="AlphaFoldDB" id="A0AAV2IB44"/>
<dbReference type="SUPFAM" id="SSF49464">
    <property type="entry name" value="Carboxypeptidase regulatory domain-like"/>
    <property type="match status" value="1"/>
</dbReference>
<dbReference type="SMART" id="SM00631">
    <property type="entry name" value="Zn_pept"/>
    <property type="match status" value="1"/>
</dbReference>
<dbReference type="GO" id="GO:0004181">
    <property type="term" value="F:metallocarboxypeptidase activity"/>
    <property type="evidence" value="ECO:0007669"/>
    <property type="project" value="InterPro"/>
</dbReference>
<comment type="caution">
    <text evidence="12">The sequence shown here is derived from an EMBL/GenBank/DDBJ whole genome shotgun (WGS) entry which is preliminary data.</text>
</comment>
<evidence type="ECO:0000256" key="9">
    <source>
        <dbReference type="PROSITE-ProRule" id="PRU01379"/>
    </source>
</evidence>
<organism evidence="12 13">
    <name type="scientific">Lymnaea stagnalis</name>
    <name type="common">Great pond snail</name>
    <name type="synonym">Helix stagnalis</name>
    <dbReference type="NCBI Taxonomy" id="6523"/>
    <lineage>
        <taxon>Eukaryota</taxon>
        <taxon>Metazoa</taxon>
        <taxon>Spiralia</taxon>
        <taxon>Lophotrochozoa</taxon>
        <taxon>Mollusca</taxon>
        <taxon>Gastropoda</taxon>
        <taxon>Heterobranchia</taxon>
        <taxon>Euthyneura</taxon>
        <taxon>Panpulmonata</taxon>
        <taxon>Hygrophila</taxon>
        <taxon>Lymnaeoidea</taxon>
        <taxon>Lymnaeidae</taxon>
        <taxon>Lymnaea</taxon>
    </lineage>
</organism>
<keyword evidence="3" id="KW-0121">Carboxypeptidase</keyword>
<evidence type="ECO:0000256" key="10">
    <source>
        <dbReference type="SAM" id="SignalP"/>
    </source>
</evidence>
<dbReference type="PROSITE" id="PS00132">
    <property type="entry name" value="CARBOXYPEPT_ZN_1"/>
    <property type="match status" value="1"/>
</dbReference>
<evidence type="ECO:0000256" key="7">
    <source>
        <dbReference type="ARBA" id="ARBA00022833"/>
    </source>
</evidence>
<protein>
    <recommendedName>
        <fullName evidence="11">Peptidase M14 domain-containing protein</fullName>
    </recommendedName>
</protein>
<dbReference type="Pfam" id="PF00246">
    <property type="entry name" value="Peptidase_M14"/>
    <property type="match status" value="1"/>
</dbReference>
<dbReference type="InterPro" id="IPR057246">
    <property type="entry name" value="CARBOXYPEPT_ZN_1"/>
</dbReference>
<dbReference type="Gene3D" id="3.40.630.10">
    <property type="entry name" value="Zn peptidases"/>
    <property type="match status" value="1"/>
</dbReference>
<dbReference type="InterPro" id="IPR000834">
    <property type="entry name" value="Peptidase_M14"/>
</dbReference>
<dbReference type="GO" id="GO:0016485">
    <property type="term" value="P:protein processing"/>
    <property type="evidence" value="ECO:0007669"/>
    <property type="project" value="TreeGrafter"/>
</dbReference>
<comment type="similarity">
    <text evidence="2 9">Belongs to the peptidase M14 family.</text>
</comment>
<feature type="chain" id="PRO_5043371101" description="Peptidase M14 domain-containing protein" evidence="10">
    <location>
        <begin position="31"/>
        <end position="439"/>
    </location>
</feature>
<comment type="cofactor">
    <cofactor evidence="1">
        <name>Zn(2+)</name>
        <dbReference type="ChEBI" id="CHEBI:29105"/>
    </cofactor>
</comment>
<evidence type="ECO:0000313" key="12">
    <source>
        <dbReference type="EMBL" id="CAL1543361.1"/>
    </source>
</evidence>
<dbReference type="SUPFAM" id="SSF53187">
    <property type="entry name" value="Zn-dependent exopeptidases"/>
    <property type="match status" value="1"/>
</dbReference>
<dbReference type="Proteomes" id="UP001497497">
    <property type="component" value="Unassembled WGS sequence"/>
</dbReference>
<evidence type="ECO:0000256" key="2">
    <source>
        <dbReference type="ARBA" id="ARBA00005988"/>
    </source>
</evidence>
<keyword evidence="10" id="KW-0732">Signal</keyword>
<evidence type="ECO:0000256" key="5">
    <source>
        <dbReference type="ARBA" id="ARBA00022723"/>
    </source>
</evidence>
<dbReference type="GO" id="GO:0006518">
    <property type="term" value="P:peptide metabolic process"/>
    <property type="evidence" value="ECO:0007669"/>
    <property type="project" value="TreeGrafter"/>
</dbReference>
<feature type="signal peptide" evidence="10">
    <location>
        <begin position="1"/>
        <end position="30"/>
    </location>
</feature>
<evidence type="ECO:0000256" key="1">
    <source>
        <dbReference type="ARBA" id="ARBA00001947"/>
    </source>
</evidence>
<dbReference type="FunFam" id="3.40.630.10:FF:000020">
    <property type="entry name" value="Carboxypeptidase D"/>
    <property type="match status" value="1"/>
</dbReference>
<keyword evidence="4" id="KW-0645">Protease</keyword>
<keyword evidence="5" id="KW-0479">Metal-binding</keyword>
<dbReference type="GO" id="GO:0005615">
    <property type="term" value="C:extracellular space"/>
    <property type="evidence" value="ECO:0007669"/>
    <property type="project" value="TreeGrafter"/>
</dbReference>
<keyword evidence="13" id="KW-1185">Reference proteome</keyword>
<evidence type="ECO:0000313" key="13">
    <source>
        <dbReference type="Proteomes" id="UP001497497"/>
    </source>
</evidence>
<keyword evidence="6" id="KW-0378">Hydrolase</keyword>
<gene>
    <name evidence="12" type="ORF">GSLYS_00016895001</name>
</gene>
<feature type="domain" description="Peptidase M14" evidence="11">
    <location>
        <begin position="34"/>
        <end position="321"/>
    </location>
</feature>
<evidence type="ECO:0000256" key="6">
    <source>
        <dbReference type="ARBA" id="ARBA00022801"/>
    </source>
</evidence>
<dbReference type="InterPro" id="IPR057247">
    <property type="entry name" value="CARBOXYPEPT_ZN_2"/>
</dbReference>
<dbReference type="InterPro" id="IPR008969">
    <property type="entry name" value="CarboxyPept-like_regulatory"/>
</dbReference>
<dbReference type="InterPro" id="IPR050753">
    <property type="entry name" value="Peptidase_M14_domain"/>
</dbReference>
<accession>A0AAV2IB44</accession>
<dbReference type="PANTHER" id="PTHR11532">
    <property type="entry name" value="PROTEASE M14 CARBOXYPEPTIDASE"/>
    <property type="match status" value="1"/>
</dbReference>
<proteinExistence type="inferred from homology"/>
<dbReference type="PROSITE" id="PS00133">
    <property type="entry name" value="CARBOXYPEPT_ZN_2"/>
    <property type="match status" value="1"/>
</dbReference>
<keyword evidence="8" id="KW-0325">Glycoprotein</keyword>
<keyword evidence="7" id="KW-0862">Zinc</keyword>
<name>A0AAV2IB44_LYMST</name>
<evidence type="ECO:0000256" key="4">
    <source>
        <dbReference type="ARBA" id="ARBA00022670"/>
    </source>
</evidence>